<dbReference type="Gene3D" id="3.90.190.20">
    <property type="entry name" value="Mur ligase, C-terminal domain"/>
    <property type="match status" value="1"/>
</dbReference>
<evidence type="ECO:0000256" key="6">
    <source>
        <dbReference type="ARBA" id="ARBA00022840"/>
    </source>
</evidence>
<sequence length="445" mass="49595">MFTAYKGALDWIHARLRLGIKPGLKRMEWMMDRLDHPEAKIKTVHIGGTNGKGSTVTFLRSILESAGYTVGTFTSPYIEQFNERISVNGKPITDDELLKLANVIRPLADELEETELGGPTEFEVITAMAFYYFANNSKVDLVVFEVGLGGRFDSTNIIHPLTSIITNIGLDHTNILGNSYEEIAFEKAGIIKENTPVFTAVKHPGASNVIEEQAAKRKAPLYRLNEAFSISSHESLDTGEIFTLHTVSQTMEKLEISMIGQHQTENAALAVSAAQFLNQESLFNITDEAIQEGLKKAYWPGRFEILSENPLVIIDGAHNDEGITALVHELASRYADRSIQIVFAALKDKKLDKMIAKLDKIADQISFVSFDFPRAAAAQDLLKISQSSNKLAVDSWESYLFEEIQNLDAKEMLVITGSLYFISEVKPHLSRIIKQDDPNISVKRN</sequence>
<evidence type="ECO:0000256" key="4">
    <source>
        <dbReference type="ARBA" id="ARBA00022723"/>
    </source>
</evidence>
<proteinExistence type="inferred from homology"/>
<evidence type="ECO:0000259" key="12">
    <source>
        <dbReference type="Pfam" id="PF08245"/>
    </source>
</evidence>
<gene>
    <name evidence="13" type="primary">fpgS</name>
    <name evidence="13" type="ORF">BACCIP111895_03461</name>
</gene>
<dbReference type="PIRSF" id="PIRSF001563">
    <property type="entry name" value="Folylpolyglu_synth"/>
    <property type="match status" value="1"/>
</dbReference>
<evidence type="ECO:0000256" key="2">
    <source>
        <dbReference type="ARBA" id="ARBA00013025"/>
    </source>
</evidence>
<dbReference type="Pfam" id="PF08245">
    <property type="entry name" value="Mur_ligase_M"/>
    <property type="match status" value="1"/>
</dbReference>
<dbReference type="InterPro" id="IPR036565">
    <property type="entry name" value="Mur-like_cat_sf"/>
</dbReference>
<dbReference type="SUPFAM" id="SSF53244">
    <property type="entry name" value="MurD-like peptide ligases, peptide-binding domain"/>
    <property type="match status" value="1"/>
</dbReference>
<evidence type="ECO:0000256" key="10">
    <source>
        <dbReference type="PIRNR" id="PIRNR001563"/>
    </source>
</evidence>
<dbReference type="Gene3D" id="3.40.1190.10">
    <property type="entry name" value="Mur-like, catalytic domain"/>
    <property type="match status" value="1"/>
</dbReference>
<dbReference type="InterPro" id="IPR013221">
    <property type="entry name" value="Mur_ligase_cen"/>
</dbReference>
<evidence type="ECO:0000256" key="9">
    <source>
        <dbReference type="ARBA" id="ARBA00047493"/>
    </source>
</evidence>
<dbReference type="NCBIfam" id="TIGR01499">
    <property type="entry name" value="folC"/>
    <property type="match status" value="1"/>
</dbReference>
<dbReference type="InterPro" id="IPR001645">
    <property type="entry name" value="Folylpolyglutamate_synth"/>
</dbReference>
<dbReference type="PANTHER" id="PTHR11136">
    <property type="entry name" value="FOLYLPOLYGLUTAMATE SYNTHASE-RELATED"/>
    <property type="match status" value="1"/>
</dbReference>
<evidence type="ECO:0000313" key="13">
    <source>
        <dbReference type="EMBL" id="CAH2716277.1"/>
    </source>
</evidence>
<dbReference type="GO" id="GO:0004326">
    <property type="term" value="F:tetrahydrofolylpolyglutamate synthase activity"/>
    <property type="evidence" value="ECO:0007669"/>
    <property type="project" value="UniProtKB-EC"/>
</dbReference>
<dbReference type="InterPro" id="IPR004101">
    <property type="entry name" value="Mur_ligase_C"/>
</dbReference>
<dbReference type="PANTHER" id="PTHR11136:SF0">
    <property type="entry name" value="DIHYDROFOLATE SYNTHETASE-RELATED"/>
    <property type="match status" value="1"/>
</dbReference>
<dbReference type="SUPFAM" id="SSF53623">
    <property type="entry name" value="MurD-like peptide ligases, catalytic domain"/>
    <property type="match status" value="1"/>
</dbReference>
<evidence type="ECO:0000256" key="5">
    <source>
        <dbReference type="ARBA" id="ARBA00022741"/>
    </source>
</evidence>
<organism evidence="13 14">
    <name type="scientific">Neobacillus rhizosphaerae</name>
    <dbReference type="NCBI Taxonomy" id="2880965"/>
    <lineage>
        <taxon>Bacteria</taxon>
        <taxon>Bacillati</taxon>
        <taxon>Bacillota</taxon>
        <taxon>Bacilli</taxon>
        <taxon>Bacillales</taxon>
        <taxon>Bacillaceae</taxon>
        <taxon>Neobacillus</taxon>
    </lineage>
</organism>
<dbReference type="Pfam" id="PF02875">
    <property type="entry name" value="Mur_ligase_C"/>
    <property type="match status" value="1"/>
</dbReference>
<comment type="similarity">
    <text evidence="1 10">Belongs to the folylpolyglutamate synthase family.</text>
</comment>
<protein>
    <recommendedName>
        <fullName evidence="2">tetrahydrofolate synthase</fullName>
        <ecNumber evidence="2">6.3.2.17</ecNumber>
    </recommendedName>
    <alternativeName>
        <fullName evidence="8">Tetrahydrofolylpolyglutamate synthase</fullName>
    </alternativeName>
</protein>
<dbReference type="PROSITE" id="PS01011">
    <property type="entry name" value="FOLYLPOLYGLU_SYNT_1"/>
    <property type="match status" value="1"/>
</dbReference>
<comment type="catalytic activity">
    <reaction evidence="9">
        <text>(6S)-5,6,7,8-tetrahydrofolyl-(gamma-L-Glu)(n) + L-glutamate + ATP = (6S)-5,6,7,8-tetrahydrofolyl-(gamma-L-Glu)(n+1) + ADP + phosphate + H(+)</text>
        <dbReference type="Rhea" id="RHEA:10580"/>
        <dbReference type="Rhea" id="RHEA-COMP:14738"/>
        <dbReference type="Rhea" id="RHEA-COMP:14740"/>
        <dbReference type="ChEBI" id="CHEBI:15378"/>
        <dbReference type="ChEBI" id="CHEBI:29985"/>
        <dbReference type="ChEBI" id="CHEBI:30616"/>
        <dbReference type="ChEBI" id="CHEBI:43474"/>
        <dbReference type="ChEBI" id="CHEBI:141005"/>
        <dbReference type="ChEBI" id="CHEBI:456216"/>
        <dbReference type="EC" id="6.3.2.17"/>
    </reaction>
</comment>
<dbReference type="InterPro" id="IPR036615">
    <property type="entry name" value="Mur_ligase_C_dom_sf"/>
</dbReference>
<feature type="domain" description="Mur ligase central" evidence="12">
    <location>
        <begin position="46"/>
        <end position="273"/>
    </location>
</feature>
<feature type="domain" description="Mur ligase C-terminal" evidence="11">
    <location>
        <begin position="301"/>
        <end position="418"/>
    </location>
</feature>
<accession>A0ABM9EUD0</accession>
<evidence type="ECO:0000256" key="1">
    <source>
        <dbReference type="ARBA" id="ARBA00008276"/>
    </source>
</evidence>
<dbReference type="RefSeq" id="WP_248736534.1">
    <property type="nucleotide sequence ID" value="NZ_CALBWS010000025.1"/>
</dbReference>
<evidence type="ECO:0000256" key="3">
    <source>
        <dbReference type="ARBA" id="ARBA00022598"/>
    </source>
</evidence>
<dbReference type="InterPro" id="IPR018109">
    <property type="entry name" value="Folylpolyglutamate_synth_CS"/>
</dbReference>
<evidence type="ECO:0000256" key="8">
    <source>
        <dbReference type="ARBA" id="ARBA00030592"/>
    </source>
</evidence>
<keyword evidence="14" id="KW-1185">Reference proteome</keyword>
<comment type="caution">
    <text evidence="13">The sequence shown here is derived from an EMBL/GenBank/DDBJ whole genome shotgun (WGS) entry which is preliminary data.</text>
</comment>
<keyword evidence="3 10" id="KW-0436">Ligase</keyword>
<keyword evidence="4" id="KW-0479">Metal-binding</keyword>
<dbReference type="Proteomes" id="UP000838308">
    <property type="component" value="Unassembled WGS sequence"/>
</dbReference>
<dbReference type="EMBL" id="CALBWS010000025">
    <property type="protein sequence ID" value="CAH2716277.1"/>
    <property type="molecule type" value="Genomic_DNA"/>
</dbReference>
<name>A0ABM9EUD0_9BACI</name>
<keyword evidence="5 10" id="KW-0547">Nucleotide-binding</keyword>
<evidence type="ECO:0000313" key="14">
    <source>
        <dbReference type="Proteomes" id="UP000838308"/>
    </source>
</evidence>
<keyword evidence="6 10" id="KW-0067">ATP-binding</keyword>
<evidence type="ECO:0000259" key="11">
    <source>
        <dbReference type="Pfam" id="PF02875"/>
    </source>
</evidence>
<dbReference type="PROSITE" id="PS01012">
    <property type="entry name" value="FOLYLPOLYGLU_SYNT_2"/>
    <property type="match status" value="1"/>
</dbReference>
<reference evidence="13" key="1">
    <citation type="submission" date="2022-04" db="EMBL/GenBank/DDBJ databases">
        <authorList>
            <person name="Criscuolo A."/>
        </authorList>
    </citation>
    <scope>NUCLEOTIDE SEQUENCE</scope>
    <source>
        <strain evidence="13">CIP111895</strain>
    </source>
</reference>
<keyword evidence="7" id="KW-0460">Magnesium</keyword>
<dbReference type="EC" id="6.3.2.17" evidence="2"/>
<evidence type="ECO:0000256" key="7">
    <source>
        <dbReference type="ARBA" id="ARBA00022842"/>
    </source>
</evidence>